<organism evidence="1">
    <name type="scientific">viral metagenome</name>
    <dbReference type="NCBI Taxonomy" id="1070528"/>
    <lineage>
        <taxon>unclassified sequences</taxon>
        <taxon>metagenomes</taxon>
        <taxon>organismal metagenomes</taxon>
    </lineage>
</organism>
<accession>A0A6M3Y021</accession>
<dbReference type="EMBL" id="MT144956">
    <property type="protein sequence ID" value="QJI01856.1"/>
    <property type="molecule type" value="Genomic_DNA"/>
</dbReference>
<reference evidence="1" key="1">
    <citation type="submission" date="2020-03" db="EMBL/GenBank/DDBJ databases">
        <title>The deep terrestrial virosphere.</title>
        <authorList>
            <person name="Holmfeldt K."/>
            <person name="Nilsson E."/>
            <person name="Simone D."/>
            <person name="Lopez-Fernandez M."/>
            <person name="Wu X."/>
            <person name="de Brujin I."/>
            <person name="Lundin D."/>
            <person name="Andersson A."/>
            <person name="Bertilsson S."/>
            <person name="Dopson M."/>
        </authorList>
    </citation>
    <scope>NUCLEOTIDE SEQUENCE</scope>
    <source>
        <strain evidence="1">TM448B02817</strain>
    </source>
</reference>
<protein>
    <submittedName>
        <fullName evidence="1">Uncharacterized protein</fullName>
    </submittedName>
</protein>
<evidence type="ECO:0000313" key="1">
    <source>
        <dbReference type="EMBL" id="QJI01856.1"/>
    </source>
</evidence>
<dbReference type="AlphaFoldDB" id="A0A6M3Y021"/>
<name>A0A6M3Y021_9ZZZZ</name>
<gene>
    <name evidence="1" type="ORF">TM448B02817_0007</name>
</gene>
<proteinExistence type="predicted"/>
<sequence length="55" mass="6663">MDHSFEIKKLEDAINFILCDIYSWIEDRLQLPEEERVESRRLLMKVAKKDSETLH</sequence>